<proteinExistence type="predicted"/>
<protein>
    <recommendedName>
        <fullName evidence="3">Ricin B lectin domain-containing protein</fullName>
    </recommendedName>
</protein>
<comment type="caution">
    <text evidence="1">The sequence shown here is derived from an EMBL/GenBank/DDBJ whole genome shotgun (WGS) entry which is preliminary data.</text>
</comment>
<evidence type="ECO:0000313" key="2">
    <source>
        <dbReference type="Proteomes" id="UP001383192"/>
    </source>
</evidence>
<gene>
    <name evidence="1" type="ORF">VNI00_003600</name>
</gene>
<dbReference type="InterPro" id="IPR035992">
    <property type="entry name" value="Ricin_B-like_lectins"/>
</dbReference>
<organism evidence="1 2">
    <name type="scientific">Paramarasmius palmivorus</name>
    <dbReference type="NCBI Taxonomy" id="297713"/>
    <lineage>
        <taxon>Eukaryota</taxon>
        <taxon>Fungi</taxon>
        <taxon>Dikarya</taxon>
        <taxon>Basidiomycota</taxon>
        <taxon>Agaricomycotina</taxon>
        <taxon>Agaricomycetes</taxon>
        <taxon>Agaricomycetidae</taxon>
        <taxon>Agaricales</taxon>
        <taxon>Marasmiineae</taxon>
        <taxon>Marasmiaceae</taxon>
        <taxon>Paramarasmius</taxon>
    </lineage>
</organism>
<evidence type="ECO:0000313" key="1">
    <source>
        <dbReference type="EMBL" id="KAK7054406.1"/>
    </source>
</evidence>
<dbReference type="SUPFAM" id="SSF50370">
    <property type="entry name" value="Ricin B-like lectins"/>
    <property type="match status" value="1"/>
</dbReference>
<sequence>MSLRSGYYSILNAMTGLHVALCSNEPGTPLAAQQDDGSDGLKWRFEKNSSGFYRIISRFGGRDSLCANTAFTLHPGIPIFGEPTSGHWHLKPVPSPAERDEIFVITNSGYAWTLKGYEIFLEPLDKTYTDKTQQWTIRKW</sequence>
<reference evidence="1 2" key="1">
    <citation type="submission" date="2024-01" db="EMBL/GenBank/DDBJ databases">
        <title>A draft genome for a cacao thread blight-causing isolate of Paramarasmius palmivorus.</title>
        <authorList>
            <person name="Baruah I.K."/>
            <person name="Bukari Y."/>
            <person name="Amoako-Attah I."/>
            <person name="Meinhardt L.W."/>
            <person name="Bailey B.A."/>
            <person name="Cohen S.P."/>
        </authorList>
    </citation>
    <scope>NUCLEOTIDE SEQUENCE [LARGE SCALE GENOMIC DNA]</scope>
    <source>
        <strain evidence="1 2">GH-12</strain>
    </source>
</reference>
<dbReference type="Proteomes" id="UP001383192">
    <property type="component" value="Unassembled WGS sequence"/>
</dbReference>
<name>A0AAW0DTM0_9AGAR</name>
<dbReference type="CDD" id="cd00161">
    <property type="entry name" value="beta-trefoil_Ricin-like"/>
    <property type="match status" value="1"/>
</dbReference>
<keyword evidence="2" id="KW-1185">Reference proteome</keyword>
<dbReference type="AlphaFoldDB" id="A0AAW0DTM0"/>
<dbReference type="Gene3D" id="2.80.10.50">
    <property type="match status" value="1"/>
</dbReference>
<accession>A0AAW0DTM0</accession>
<dbReference type="EMBL" id="JAYKXP010000009">
    <property type="protein sequence ID" value="KAK7054406.1"/>
    <property type="molecule type" value="Genomic_DNA"/>
</dbReference>
<evidence type="ECO:0008006" key="3">
    <source>
        <dbReference type="Google" id="ProtNLM"/>
    </source>
</evidence>